<keyword evidence="2" id="KW-0288">FMN</keyword>
<evidence type="ECO:0000259" key="3">
    <source>
        <dbReference type="Pfam" id="PF03358"/>
    </source>
</evidence>
<accession>A0A3E4Z6V5</accession>
<evidence type="ECO:0000256" key="2">
    <source>
        <dbReference type="ARBA" id="ARBA00022643"/>
    </source>
</evidence>
<gene>
    <name evidence="4" type="ORF">DXB87_10200</name>
</gene>
<dbReference type="Proteomes" id="UP000260814">
    <property type="component" value="Unassembled WGS sequence"/>
</dbReference>
<dbReference type="InterPro" id="IPR029039">
    <property type="entry name" value="Flavoprotein-like_sf"/>
</dbReference>
<dbReference type="Pfam" id="PF03358">
    <property type="entry name" value="FMN_red"/>
    <property type="match status" value="1"/>
</dbReference>
<feature type="domain" description="NADPH-dependent FMN reductase-like" evidence="3">
    <location>
        <begin position="3"/>
        <end position="146"/>
    </location>
</feature>
<organism evidence="4 5">
    <name type="scientific">Phocaeicola plebeius</name>
    <dbReference type="NCBI Taxonomy" id="310297"/>
    <lineage>
        <taxon>Bacteria</taxon>
        <taxon>Pseudomonadati</taxon>
        <taxon>Bacteroidota</taxon>
        <taxon>Bacteroidia</taxon>
        <taxon>Bacteroidales</taxon>
        <taxon>Bacteroidaceae</taxon>
        <taxon>Phocaeicola</taxon>
    </lineage>
</organism>
<evidence type="ECO:0000313" key="4">
    <source>
        <dbReference type="EMBL" id="RGM90264.1"/>
    </source>
</evidence>
<dbReference type="Gene3D" id="3.40.50.360">
    <property type="match status" value="1"/>
</dbReference>
<evidence type="ECO:0000313" key="5">
    <source>
        <dbReference type="Proteomes" id="UP000260814"/>
    </source>
</evidence>
<evidence type="ECO:0000256" key="1">
    <source>
        <dbReference type="ARBA" id="ARBA00022630"/>
    </source>
</evidence>
<dbReference type="PANTHER" id="PTHR43278:SF4">
    <property type="entry name" value="NAD(P)H-DEPENDENT FMN-CONTAINING OXIDOREDUCTASE YWQN-RELATED"/>
    <property type="match status" value="1"/>
</dbReference>
<dbReference type="EMBL" id="QSTW01000013">
    <property type="protein sequence ID" value="RGM90264.1"/>
    <property type="molecule type" value="Genomic_DNA"/>
</dbReference>
<name>A0A3E4Z6V5_9BACT</name>
<dbReference type="RefSeq" id="WP_117702058.1">
    <property type="nucleotide sequence ID" value="NZ_QSTW01000013.1"/>
</dbReference>
<dbReference type="SUPFAM" id="SSF52218">
    <property type="entry name" value="Flavoproteins"/>
    <property type="match status" value="1"/>
</dbReference>
<proteinExistence type="predicted"/>
<keyword evidence="1" id="KW-0285">Flavoprotein</keyword>
<dbReference type="PANTHER" id="PTHR43278">
    <property type="entry name" value="NAD(P)H-DEPENDENT FMN-CONTAINING OXIDOREDUCTASE YWQN-RELATED"/>
    <property type="match status" value="1"/>
</dbReference>
<dbReference type="GO" id="GO:0016491">
    <property type="term" value="F:oxidoreductase activity"/>
    <property type="evidence" value="ECO:0007669"/>
    <property type="project" value="InterPro"/>
</dbReference>
<dbReference type="InterPro" id="IPR051796">
    <property type="entry name" value="ISF_SsuE-like"/>
</dbReference>
<comment type="caution">
    <text evidence="4">The sequence shown here is derived from an EMBL/GenBank/DDBJ whole genome shotgun (WGS) entry which is preliminary data.</text>
</comment>
<sequence>MIRILVVNGSPHENRSCGNVARFIQRLAKGMQVDIFWIGEQVAQCDACRSCKRGGFCKTEDSVNNFVRIAGNYDGYLFVSPVYYASISSQMDAFLTRLFYSNPKLMMYKPVAGITVSRRSGNTSAFSRMNMYFLMHSMIVVGSQYWNELYSDETGDTKQDAEGMETVASLVENMKYVIEGLSTVEKPMKRIHVHTNFIR</sequence>
<reference evidence="4 5" key="1">
    <citation type="submission" date="2018-08" db="EMBL/GenBank/DDBJ databases">
        <title>A genome reference for cultivated species of the human gut microbiota.</title>
        <authorList>
            <person name="Zou Y."/>
            <person name="Xue W."/>
            <person name="Luo G."/>
        </authorList>
    </citation>
    <scope>NUCLEOTIDE SEQUENCE [LARGE SCALE GENOMIC DNA]</scope>
    <source>
        <strain evidence="4 5">OM06-2</strain>
    </source>
</reference>
<dbReference type="AlphaFoldDB" id="A0A3E4Z6V5"/>
<protein>
    <submittedName>
        <fullName evidence="4">Flavodoxin family protein</fullName>
    </submittedName>
</protein>
<dbReference type="InterPro" id="IPR005025">
    <property type="entry name" value="FMN_Rdtase-like_dom"/>
</dbReference>